<organism evidence="1">
    <name type="scientific">Oryza nivara</name>
    <name type="common">Indian wild rice</name>
    <name type="synonym">Oryza sativa f. spontanea</name>
    <dbReference type="NCBI Taxonomy" id="4536"/>
    <lineage>
        <taxon>Eukaryota</taxon>
        <taxon>Viridiplantae</taxon>
        <taxon>Streptophyta</taxon>
        <taxon>Embryophyta</taxon>
        <taxon>Tracheophyta</taxon>
        <taxon>Spermatophyta</taxon>
        <taxon>Magnoliopsida</taxon>
        <taxon>Liliopsida</taxon>
        <taxon>Poales</taxon>
        <taxon>Poaceae</taxon>
        <taxon>BOP clade</taxon>
        <taxon>Oryzoideae</taxon>
        <taxon>Oryzeae</taxon>
        <taxon>Oryzinae</taxon>
        <taxon>Oryza</taxon>
    </lineage>
</organism>
<dbReference type="EnsemblPlants" id="ONIVA01G17440.1">
    <property type="protein sequence ID" value="ONIVA01G17440.1"/>
    <property type="gene ID" value="ONIVA01G17440"/>
</dbReference>
<protein>
    <submittedName>
        <fullName evidence="1">Uncharacterized protein</fullName>
    </submittedName>
</protein>
<reference evidence="1" key="2">
    <citation type="submission" date="2018-04" db="EMBL/GenBank/DDBJ databases">
        <title>OnivRS2 (Oryza nivara Reference Sequence Version 2).</title>
        <authorList>
            <person name="Zhang J."/>
            <person name="Kudrna D."/>
            <person name="Lee S."/>
            <person name="Talag J."/>
            <person name="Rajasekar S."/>
            <person name="Welchert J."/>
            <person name="Hsing Y.-I."/>
            <person name="Wing R.A."/>
        </authorList>
    </citation>
    <scope>NUCLEOTIDE SEQUENCE [LARGE SCALE GENOMIC DNA]</scope>
</reference>
<sequence>MRLRGDLARRTAWERERSMRRRGRRRCRCCVSKSTGNIVGRLILIQRLEEKKVTWKHQNSENCY</sequence>
<dbReference type="Proteomes" id="UP000006591">
    <property type="component" value="Chromosome 1"/>
</dbReference>
<evidence type="ECO:0000313" key="1">
    <source>
        <dbReference type="EnsemblPlants" id="ONIVA01G17440.1"/>
    </source>
</evidence>
<proteinExistence type="predicted"/>
<evidence type="ECO:0000313" key="2">
    <source>
        <dbReference type="Proteomes" id="UP000006591"/>
    </source>
</evidence>
<dbReference type="AlphaFoldDB" id="A0A0E0FLF8"/>
<accession>A0A0E0FLF8</accession>
<keyword evidence="2" id="KW-1185">Reference proteome</keyword>
<name>A0A0E0FLF8_ORYNI</name>
<reference evidence="1" key="1">
    <citation type="submission" date="2015-04" db="UniProtKB">
        <authorList>
            <consortium name="EnsemblPlants"/>
        </authorList>
    </citation>
    <scope>IDENTIFICATION</scope>
    <source>
        <strain evidence="1">SL10</strain>
    </source>
</reference>
<dbReference type="HOGENOM" id="CLU_2871511_0_0_1"/>
<dbReference type="Gramene" id="ONIVA01G17440.1">
    <property type="protein sequence ID" value="ONIVA01G17440.1"/>
    <property type="gene ID" value="ONIVA01G17440"/>
</dbReference>